<dbReference type="InterPro" id="IPR007899">
    <property type="entry name" value="CHAD_dom"/>
</dbReference>
<proteinExistence type="predicted"/>
<sequence>MNARLQHRSPSTRASRPHREARSGALSEFDRIRRTLDGYLEKAGNARKRLLGGPYDPKLLHAWRVSLRRVIATLNGLARLSDDDLGDVLGYLRQCREATGQCRDIDILAQETLPAFMGESPPSPADTMLLQQALAEQQRLAHEHALAALKKADITTPIRAWRRWCDSLEAPTDRLVRATAARVIEDRYSTLKKRAAQLDGGRKRLHRLRTATKKLRYNVELYQELFPRRTVDHWLDQLADLQTHLGLAHDRMMGRNMLTTLVPADNHGAVAKPFRRWTKHTAYEASHKATQSLAKLDKLGRYWRE</sequence>
<evidence type="ECO:0000313" key="4">
    <source>
        <dbReference type="Proteomes" id="UP000291822"/>
    </source>
</evidence>
<dbReference type="Proteomes" id="UP000291822">
    <property type="component" value="Unassembled WGS sequence"/>
</dbReference>
<feature type="domain" description="CHAD" evidence="2">
    <location>
        <begin position="25"/>
        <end position="305"/>
    </location>
</feature>
<dbReference type="PROSITE" id="PS51708">
    <property type="entry name" value="CHAD"/>
    <property type="match status" value="1"/>
</dbReference>
<reference evidence="3 4" key="1">
    <citation type="submission" date="2019-02" db="EMBL/GenBank/DDBJ databases">
        <title>Dyella amyloliquefaciens sp. nov., isolated from forest soil.</title>
        <authorList>
            <person name="Gao Z.-H."/>
            <person name="Qiu L.-H."/>
        </authorList>
    </citation>
    <scope>NUCLEOTIDE SEQUENCE [LARGE SCALE GENOMIC DNA]</scope>
    <source>
        <strain evidence="3 4">KACC 12747</strain>
    </source>
</reference>
<dbReference type="Pfam" id="PF05235">
    <property type="entry name" value="CHAD"/>
    <property type="match status" value="1"/>
</dbReference>
<feature type="region of interest" description="Disordered" evidence="1">
    <location>
        <begin position="1"/>
        <end position="24"/>
    </location>
</feature>
<dbReference type="PANTHER" id="PTHR39339:SF1">
    <property type="entry name" value="CHAD DOMAIN-CONTAINING PROTEIN"/>
    <property type="match status" value="1"/>
</dbReference>
<keyword evidence="4" id="KW-1185">Reference proteome</keyword>
<dbReference type="InterPro" id="IPR038186">
    <property type="entry name" value="CHAD_dom_sf"/>
</dbReference>
<gene>
    <name evidence="3" type="ORF">EZM97_14005</name>
</gene>
<dbReference type="RefSeq" id="WP_131407687.1">
    <property type="nucleotide sequence ID" value="NZ_SJTG01000002.1"/>
</dbReference>
<dbReference type="EMBL" id="SJTG01000002">
    <property type="protein sequence ID" value="TCI10045.1"/>
    <property type="molecule type" value="Genomic_DNA"/>
</dbReference>
<evidence type="ECO:0000256" key="1">
    <source>
        <dbReference type="SAM" id="MobiDB-lite"/>
    </source>
</evidence>
<dbReference type="PANTHER" id="PTHR39339">
    <property type="entry name" value="SLR1444 PROTEIN"/>
    <property type="match status" value="1"/>
</dbReference>
<protein>
    <submittedName>
        <fullName evidence="3">CHAD domain-containing protein</fullName>
    </submittedName>
</protein>
<dbReference type="AlphaFoldDB" id="A0A4R0YQ72"/>
<dbReference type="Gene3D" id="1.40.20.10">
    <property type="entry name" value="CHAD domain"/>
    <property type="match status" value="1"/>
</dbReference>
<evidence type="ECO:0000313" key="3">
    <source>
        <dbReference type="EMBL" id="TCI10045.1"/>
    </source>
</evidence>
<dbReference type="SMART" id="SM00880">
    <property type="entry name" value="CHAD"/>
    <property type="match status" value="1"/>
</dbReference>
<organism evidence="3 4">
    <name type="scientific">Dyella soli</name>
    <dbReference type="NCBI Taxonomy" id="522319"/>
    <lineage>
        <taxon>Bacteria</taxon>
        <taxon>Pseudomonadati</taxon>
        <taxon>Pseudomonadota</taxon>
        <taxon>Gammaproteobacteria</taxon>
        <taxon>Lysobacterales</taxon>
        <taxon>Rhodanobacteraceae</taxon>
        <taxon>Dyella</taxon>
    </lineage>
</organism>
<accession>A0A4R0YQ72</accession>
<evidence type="ECO:0000259" key="2">
    <source>
        <dbReference type="PROSITE" id="PS51708"/>
    </source>
</evidence>
<name>A0A4R0YQ72_9GAMM</name>
<comment type="caution">
    <text evidence="3">The sequence shown here is derived from an EMBL/GenBank/DDBJ whole genome shotgun (WGS) entry which is preliminary data.</text>
</comment>